<dbReference type="AlphaFoldDB" id="A0A4R5DZZ7"/>
<dbReference type="InterPro" id="IPR006860">
    <property type="entry name" value="FecR"/>
</dbReference>
<comment type="caution">
    <text evidence="3">The sequence shown here is derived from an EMBL/GenBank/DDBJ whole genome shotgun (WGS) entry which is preliminary data.</text>
</comment>
<accession>A0A4R5DZZ7</accession>
<name>A0A4R5DZZ7_9BACT</name>
<dbReference type="Pfam" id="PF04773">
    <property type="entry name" value="FecR"/>
    <property type="match status" value="1"/>
</dbReference>
<dbReference type="Proteomes" id="UP000294850">
    <property type="component" value="Unassembled WGS sequence"/>
</dbReference>
<evidence type="ECO:0000313" key="3">
    <source>
        <dbReference type="EMBL" id="TDE18160.1"/>
    </source>
</evidence>
<evidence type="ECO:0000256" key="1">
    <source>
        <dbReference type="SAM" id="Phobius"/>
    </source>
</evidence>
<keyword evidence="1" id="KW-1133">Transmembrane helix</keyword>
<dbReference type="EMBL" id="SMFL01000001">
    <property type="protein sequence ID" value="TDE18160.1"/>
    <property type="molecule type" value="Genomic_DNA"/>
</dbReference>
<evidence type="ECO:0000313" key="4">
    <source>
        <dbReference type="Proteomes" id="UP000294850"/>
    </source>
</evidence>
<dbReference type="PANTHER" id="PTHR30273:SF2">
    <property type="entry name" value="PROTEIN FECR"/>
    <property type="match status" value="1"/>
</dbReference>
<keyword evidence="1" id="KW-0472">Membrane</keyword>
<keyword evidence="1" id="KW-0812">Transmembrane</keyword>
<protein>
    <recommendedName>
        <fullName evidence="2">FecR protein domain-containing protein</fullName>
    </recommendedName>
</protein>
<dbReference type="PANTHER" id="PTHR30273">
    <property type="entry name" value="PERIPLASMIC SIGNAL SENSOR AND SIGMA FACTOR ACTIVATOR FECR-RELATED"/>
    <property type="match status" value="1"/>
</dbReference>
<reference evidence="3 4" key="1">
    <citation type="submission" date="2019-03" db="EMBL/GenBank/DDBJ databases">
        <title>Dyadobacter AR-3-6 sp. nov., isolated from arctic soil.</title>
        <authorList>
            <person name="Chaudhary D.K."/>
        </authorList>
    </citation>
    <scope>NUCLEOTIDE SEQUENCE [LARGE SCALE GENOMIC DNA]</scope>
    <source>
        <strain evidence="3 4">AR-3-6</strain>
    </source>
</reference>
<feature type="transmembrane region" description="Helical" evidence="1">
    <location>
        <begin position="104"/>
        <end position="125"/>
    </location>
</feature>
<dbReference type="GO" id="GO:0016989">
    <property type="term" value="F:sigma factor antagonist activity"/>
    <property type="evidence" value="ECO:0007669"/>
    <property type="project" value="TreeGrafter"/>
</dbReference>
<proteinExistence type="predicted"/>
<evidence type="ECO:0000259" key="2">
    <source>
        <dbReference type="Pfam" id="PF04773"/>
    </source>
</evidence>
<keyword evidence="4" id="KW-1185">Reference proteome</keyword>
<dbReference type="OrthoDB" id="1097347at2"/>
<sequence>MTLCNQRKSFWTEMTKEIIQLYFRNKAAFEEDEAVEEWLRRSPENTRQALKWLDELSDEEEKLFLNLVLEGDTIRRNAISGFAKHEHAKNTRIWNIRMRNIRRFAYRNAALLTSLVMIGFAIIIFQKHSTVEVNTKTGESKNFILPDGSDVEIRNETSLSYAYSRNRGDREIWLNGNATFSVKKLSESSEFTVQLPGGTKLQTISSEFNVFKTGSNTYVFVKYGLVKIFRRGYPDTDLKPGKTTALY</sequence>
<feature type="domain" description="FecR protein" evidence="2">
    <location>
        <begin position="133"/>
        <end position="227"/>
    </location>
</feature>
<dbReference type="Gene3D" id="2.60.120.1440">
    <property type="match status" value="1"/>
</dbReference>
<gene>
    <name evidence="3" type="ORF">E0F88_01035</name>
</gene>
<dbReference type="InterPro" id="IPR012373">
    <property type="entry name" value="Ferrdict_sens_TM"/>
</dbReference>
<organism evidence="3 4">
    <name type="scientific">Dyadobacter psychrotolerans</name>
    <dbReference type="NCBI Taxonomy" id="2541721"/>
    <lineage>
        <taxon>Bacteria</taxon>
        <taxon>Pseudomonadati</taxon>
        <taxon>Bacteroidota</taxon>
        <taxon>Cytophagia</taxon>
        <taxon>Cytophagales</taxon>
        <taxon>Spirosomataceae</taxon>
        <taxon>Dyadobacter</taxon>
    </lineage>
</organism>